<dbReference type="EMBL" id="NRRL01000132">
    <property type="protein sequence ID" value="MBK1670967.1"/>
    <property type="molecule type" value="Genomic_DNA"/>
</dbReference>
<comment type="caution">
    <text evidence="1">The sequence shown here is derived from an EMBL/GenBank/DDBJ whole genome shotgun (WGS) entry which is preliminary data.</text>
</comment>
<dbReference type="InterPro" id="IPR019993">
    <property type="entry name" value="RecB_nuclease_TM0106_put"/>
</dbReference>
<evidence type="ECO:0008006" key="3">
    <source>
        <dbReference type="Google" id="ProtNLM"/>
    </source>
</evidence>
<proteinExistence type="predicted"/>
<reference evidence="1 2" key="1">
    <citation type="journal article" date="2020" name="Microorganisms">
        <title>Osmotic Adaptation and Compatible Solute Biosynthesis of Phototrophic Bacteria as Revealed from Genome Analyses.</title>
        <authorList>
            <person name="Imhoff J.F."/>
            <person name="Rahn T."/>
            <person name="Kunzel S."/>
            <person name="Keller A."/>
            <person name="Neulinger S.C."/>
        </authorList>
    </citation>
    <scope>NUCLEOTIDE SEQUENCE [LARGE SCALE GENOMIC DNA]</scope>
    <source>
        <strain evidence="1 2">DSM 9895</strain>
    </source>
</reference>
<keyword evidence="2" id="KW-1185">Reference proteome</keyword>
<dbReference type="RefSeq" id="WP_200343418.1">
    <property type="nucleotide sequence ID" value="NZ_NRRL01000132.1"/>
</dbReference>
<name>A0ABS1DLH5_9PROT</name>
<feature type="non-terminal residue" evidence="1">
    <location>
        <position position="288"/>
    </location>
</feature>
<accession>A0ABS1DLH5</accession>
<dbReference type="NCBIfam" id="TIGR03491">
    <property type="entry name" value="TM0106 family RecB-like putative nuclease"/>
    <property type="match status" value="1"/>
</dbReference>
<organism evidence="1 2">
    <name type="scientific">Rhodovibrio sodomensis</name>
    <dbReference type="NCBI Taxonomy" id="1088"/>
    <lineage>
        <taxon>Bacteria</taxon>
        <taxon>Pseudomonadati</taxon>
        <taxon>Pseudomonadota</taxon>
        <taxon>Alphaproteobacteria</taxon>
        <taxon>Rhodospirillales</taxon>
        <taxon>Rhodovibrionaceae</taxon>
        <taxon>Rhodovibrio</taxon>
    </lineage>
</organism>
<gene>
    <name evidence="1" type="ORF">CKO28_23430</name>
</gene>
<protein>
    <recommendedName>
        <fullName evidence="3">PD-(D/E)XK endonuclease-like domain-containing protein</fullName>
    </recommendedName>
</protein>
<dbReference type="Proteomes" id="UP001296873">
    <property type="component" value="Unassembled WGS sequence"/>
</dbReference>
<evidence type="ECO:0000313" key="1">
    <source>
        <dbReference type="EMBL" id="MBK1670967.1"/>
    </source>
</evidence>
<sequence length="288" mass="31978">MHRRHGNLLCAPSDLLRFLGCLHATWLDLKALNEPLERAADDPQMALIQDHGHAHERAFLDDLKARYTVTAIPADTALEDRAQATREALQSGVQVIYQATLLQPPWHGHADFLWRVETPDAPGGFAYEPVDTKLARHASARHAIQLACYADLLAAEQGATPRDMHLVLGDGSWEALRFAGIAYYWRRARARFEAYLADPPAVSHPEPVPACPLCPWRERCRAEWVDRDHLTQVADIRRGQIAKLRSAGIDTVAALAAQDESARVPGMADGTFARLRTQAALQVRGREA</sequence>
<dbReference type="Gene3D" id="3.90.320.10">
    <property type="match status" value="1"/>
</dbReference>
<dbReference type="InterPro" id="IPR011604">
    <property type="entry name" value="PDDEXK-like_dom_sf"/>
</dbReference>
<evidence type="ECO:0000313" key="2">
    <source>
        <dbReference type="Proteomes" id="UP001296873"/>
    </source>
</evidence>